<dbReference type="EMBL" id="FMIC01000002">
    <property type="protein sequence ID" value="SCL73978.1"/>
    <property type="molecule type" value="Genomic_DNA"/>
</dbReference>
<evidence type="ECO:0000256" key="1">
    <source>
        <dbReference type="SAM" id="MobiDB-lite"/>
    </source>
</evidence>
<dbReference type="AlphaFoldDB" id="A0A1C6W624"/>
<evidence type="ECO:0000313" key="3">
    <source>
        <dbReference type="Proteomes" id="UP000199343"/>
    </source>
</evidence>
<sequence length="172" mass="18588">MGPASGTGEWGPGPDAFPWRASGRTVAVVDEGDGLEWRERQRRAVRAHAAADERRRAAEQAEAAELVAWFVAEAARRGLPTERLTARGLDGRGSYRTGLRGWYVDRARTRAVDVDGRFHLLTVTGGLRARLFGAEPQPGPPPLVVGAGGRDGESIPLRTLLTRRLDAGDETP</sequence>
<feature type="region of interest" description="Disordered" evidence="1">
    <location>
        <begin position="1"/>
        <end position="23"/>
    </location>
</feature>
<reference evidence="2 3" key="1">
    <citation type="submission" date="2016-06" db="EMBL/GenBank/DDBJ databases">
        <authorList>
            <person name="Kjaerup R.B."/>
            <person name="Dalgaard T.S."/>
            <person name="Juul-Madsen H.R."/>
        </authorList>
    </citation>
    <scope>NUCLEOTIDE SEQUENCE [LARGE SCALE GENOMIC DNA]</scope>
    <source>
        <strain evidence="2 3">DSM 43363</strain>
    </source>
</reference>
<protein>
    <submittedName>
        <fullName evidence="2">Uncharacterized protein</fullName>
    </submittedName>
</protein>
<proteinExistence type="predicted"/>
<organism evidence="2 3">
    <name type="scientific">Micromonospora peucetia</name>
    <dbReference type="NCBI Taxonomy" id="47871"/>
    <lineage>
        <taxon>Bacteria</taxon>
        <taxon>Bacillati</taxon>
        <taxon>Actinomycetota</taxon>
        <taxon>Actinomycetes</taxon>
        <taxon>Micromonosporales</taxon>
        <taxon>Micromonosporaceae</taxon>
        <taxon>Micromonospora</taxon>
    </lineage>
</organism>
<dbReference type="Proteomes" id="UP000199343">
    <property type="component" value="Unassembled WGS sequence"/>
</dbReference>
<name>A0A1C6W624_9ACTN</name>
<gene>
    <name evidence="2" type="ORF">GA0070608_6298</name>
</gene>
<dbReference type="STRING" id="47871.GA0070608_6298"/>
<evidence type="ECO:0000313" key="2">
    <source>
        <dbReference type="EMBL" id="SCL73978.1"/>
    </source>
</evidence>
<accession>A0A1C6W624</accession>